<dbReference type="AlphaFoldDB" id="A0A7R9UYD9"/>
<keyword evidence="3" id="KW-1185">Reference proteome</keyword>
<dbReference type="EMBL" id="JAGTXO010000010">
    <property type="protein sequence ID" value="KAG8465392.1"/>
    <property type="molecule type" value="Genomic_DNA"/>
</dbReference>
<dbReference type="EMBL" id="HBEB01021073">
    <property type="protein sequence ID" value="CAD8279389.1"/>
    <property type="molecule type" value="Transcribed_RNA"/>
</dbReference>
<dbReference type="OrthoDB" id="497519at2759"/>
<name>A0A7R9UYD9_DIALT</name>
<gene>
    <name evidence="2" type="ORF">KFE25_002699</name>
    <name evidence="1" type="ORF">PLUT1463_LOCUS13707</name>
</gene>
<organism evidence="1">
    <name type="scientific">Diacronema lutheri</name>
    <name type="common">Unicellular marine alga</name>
    <name type="synonym">Monochrysis lutheri</name>
    <dbReference type="NCBI Taxonomy" id="2081491"/>
    <lineage>
        <taxon>Eukaryota</taxon>
        <taxon>Haptista</taxon>
        <taxon>Haptophyta</taxon>
        <taxon>Pavlovophyceae</taxon>
        <taxon>Pavlovales</taxon>
        <taxon>Pavlovaceae</taxon>
        <taxon>Diacronema</taxon>
    </lineage>
</organism>
<proteinExistence type="predicted"/>
<sequence>MITIGDSAKVNTFLDANPAIPREILFADDTDGFDAYGAANFGKIGDTVPAKLELKPPTGFDFFKYMSLVLQLSPIKKWNEVPEGVTKLGGTFVLDGDSVVWGWADAIPGDYPDVEELLKAAGA</sequence>
<evidence type="ECO:0000313" key="3">
    <source>
        <dbReference type="Proteomes" id="UP000751190"/>
    </source>
</evidence>
<dbReference type="OMA" id="DVEYAWA"/>
<dbReference type="Proteomes" id="UP000751190">
    <property type="component" value="Unassembled WGS sequence"/>
</dbReference>
<evidence type="ECO:0000313" key="2">
    <source>
        <dbReference type="EMBL" id="KAG8465392.1"/>
    </source>
</evidence>
<protein>
    <submittedName>
        <fullName evidence="1">Uncharacterized protein</fullName>
    </submittedName>
</protein>
<reference evidence="1" key="1">
    <citation type="submission" date="2021-01" db="EMBL/GenBank/DDBJ databases">
        <authorList>
            <person name="Corre E."/>
            <person name="Pelletier E."/>
            <person name="Niang G."/>
            <person name="Scheremetjew M."/>
            <person name="Finn R."/>
            <person name="Kale V."/>
            <person name="Holt S."/>
            <person name="Cochrane G."/>
            <person name="Meng A."/>
            <person name="Brown T."/>
            <person name="Cohen L."/>
        </authorList>
    </citation>
    <scope>NUCLEOTIDE SEQUENCE</scope>
    <source>
        <strain evidence="1">RCC1537</strain>
    </source>
</reference>
<evidence type="ECO:0000313" key="1">
    <source>
        <dbReference type="EMBL" id="CAD8279389.1"/>
    </source>
</evidence>
<accession>A0A7R9UYD9</accession>
<reference evidence="2" key="2">
    <citation type="submission" date="2021-05" db="EMBL/GenBank/DDBJ databases">
        <title>The genome of the haptophyte Pavlova lutheri (Diacronema luteri, Pavlovales) - a model for lipid biosynthesis in eukaryotic algae.</title>
        <authorList>
            <person name="Hulatt C.J."/>
            <person name="Posewitz M.C."/>
        </authorList>
    </citation>
    <scope>NUCLEOTIDE SEQUENCE</scope>
    <source>
        <strain evidence="2">NIVA-4/92</strain>
    </source>
</reference>